<dbReference type="PROSITE" id="PS51257">
    <property type="entry name" value="PROKAR_LIPOPROTEIN"/>
    <property type="match status" value="1"/>
</dbReference>
<feature type="non-terminal residue" evidence="1">
    <location>
        <position position="59"/>
    </location>
</feature>
<gene>
    <name evidence="1" type="ORF">METZ01_LOCUS455572</name>
</gene>
<name>A0A383A6T5_9ZZZZ</name>
<dbReference type="AlphaFoldDB" id="A0A383A6T5"/>
<accession>A0A383A6T5</accession>
<protein>
    <submittedName>
        <fullName evidence="1">Uncharacterized protein</fullName>
    </submittedName>
</protein>
<dbReference type="EMBL" id="UINC01189159">
    <property type="protein sequence ID" value="SVE02718.1"/>
    <property type="molecule type" value="Genomic_DNA"/>
</dbReference>
<proteinExistence type="predicted"/>
<sequence length="59" mass="6520">MKPTFIALVALCLCVFVGCGKKPLDPIVEKAIRKELKKPTGELTKVDLEKVKMLALMGY</sequence>
<reference evidence="1" key="1">
    <citation type="submission" date="2018-05" db="EMBL/GenBank/DDBJ databases">
        <authorList>
            <person name="Lanie J.A."/>
            <person name="Ng W.-L."/>
            <person name="Kazmierczak K.M."/>
            <person name="Andrzejewski T.M."/>
            <person name="Davidsen T.M."/>
            <person name="Wayne K.J."/>
            <person name="Tettelin H."/>
            <person name="Glass J.I."/>
            <person name="Rusch D."/>
            <person name="Podicherti R."/>
            <person name="Tsui H.-C.T."/>
            <person name="Winkler M.E."/>
        </authorList>
    </citation>
    <scope>NUCLEOTIDE SEQUENCE</scope>
</reference>
<evidence type="ECO:0000313" key="1">
    <source>
        <dbReference type="EMBL" id="SVE02718.1"/>
    </source>
</evidence>
<organism evidence="1">
    <name type="scientific">marine metagenome</name>
    <dbReference type="NCBI Taxonomy" id="408172"/>
    <lineage>
        <taxon>unclassified sequences</taxon>
        <taxon>metagenomes</taxon>
        <taxon>ecological metagenomes</taxon>
    </lineage>
</organism>